<evidence type="ECO:0000256" key="2">
    <source>
        <dbReference type="ARBA" id="ARBA00004282"/>
    </source>
</evidence>
<dbReference type="FunFam" id="2.60.40.60:FF:000168">
    <property type="entry name" value="Cadherin-related family member 2"/>
    <property type="match status" value="1"/>
</dbReference>
<dbReference type="GO" id="GO:0007156">
    <property type="term" value="P:homophilic cell adhesion via plasma membrane adhesion molecules"/>
    <property type="evidence" value="ECO:0007669"/>
    <property type="project" value="InterPro"/>
</dbReference>
<evidence type="ECO:0000256" key="20">
    <source>
        <dbReference type="SAM" id="MobiDB-lite"/>
    </source>
</evidence>
<evidence type="ECO:0000256" key="9">
    <source>
        <dbReference type="ARBA" id="ARBA00022837"/>
    </source>
</evidence>
<dbReference type="OrthoDB" id="6491773at2759"/>
<dbReference type="PROSITE" id="PS50268">
    <property type="entry name" value="CADHERIN_2"/>
    <property type="match status" value="9"/>
</dbReference>
<keyword evidence="14" id="KW-0966">Cell projection</keyword>
<reference evidence="25" key="1">
    <citation type="submission" date="2025-08" db="UniProtKB">
        <authorList>
            <consortium name="RefSeq"/>
        </authorList>
    </citation>
    <scope>IDENTIFICATION</scope>
    <source>
        <strain evidence="25">J_2021</strain>
        <tissue evidence="25">Erythrocytes</tissue>
    </source>
</reference>
<evidence type="ECO:0000256" key="7">
    <source>
        <dbReference type="ARBA" id="ARBA00022737"/>
    </source>
</evidence>
<feature type="compositionally biased region" description="Basic and acidic residues" evidence="20">
    <location>
        <begin position="1283"/>
        <end position="1292"/>
    </location>
</feature>
<dbReference type="KEGG" id="xla:108710243"/>
<evidence type="ECO:0000256" key="3">
    <source>
        <dbReference type="ARBA" id="ARBA00022475"/>
    </source>
</evidence>
<evidence type="ECO:0000256" key="1">
    <source>
        <dbReference type="ARBA" id="ARBA00004247"/>
    </source>
</evidence>
<evidence type="ECO:0000256" key="22">
    <source>
        <dbReference type="SAM" id="SignalP"/>
    </source>
</evidence>
<feature type="domain" description="Cadherin" evidence="23">
    <location>
        <begin position="700"/>
        <end position="814"/>
    </location>
</feature>
<feature type="domain" description="Cadherin" evidence="23">
    <location>
        <begin position="372"/>
        <end position="485"/>
    </location>
</feature>
<evidence type="ECO:0000256" key="12">
    <source>
        <dbReference type="ARBA" id="ARBA00022989"/>
    </source>
</evidence>
<keyword evidence="6 22" id="KW-0732">Signal</keyword>
<dbReference type="PRINTS" id="PR00205">
    <property type="entry name" value="CADHERIN"/>
</dbReference>
<keyword evidence="24" id="KW-1185">Reference proteome</keyword>
<keyword evidence="8" id="KW-0221">Differentiation</keyword>
<evidence type="ECO:0000256" key="10">
    <source>
        <dbReference type="ARBA" id="ARBA00022889"/>
    </source>
</evidence>
<comment type="subunit">
    <text evidence="17">Part of the IMAC/intermicrovillar adhesion complex/intermicrovillar tip-link complex composed of ANKS4B, MYO7B, USH1C, CDHR2 and CDHR5. Interacts with MAST2. Interacts (via cytoplasmic domain) with USH1C and MYO7B; required for proper localization of CDHR2 to microvilli tips and its function in brush border differentiation.</text>
</comment>
<keyword evidence="3" id="KW-1003">Cell membrane</keyword>
<keyword evidence="13 21" id="KW-0472">Membrane</keyword>
<keyword evidence="12 21" id="KW-1133">Transmembrane helix</keyword>
<evidence type="ECO:0000313" key="25">
    <source>
        <dbReference type="RefSeq" id="XP_041442167.1"/>
    </source>
</evidence>
<evidence type="ECO:0000256" key="16">
    <source>
        <dbReference type="ARBA" id="ARBA00060382"/>
    </source>
</evidence>
<proteinExistence type="predicted"/>
<evidence type="ECO:0000256" key="17">
    <source>
        <dbReference type="ARBA" id="ARBA00064960"/>
    </source>
</evidence>
<dbReference type="PROSITE" id="PS00232">
    <property type="entry name" value="CADHERIN_1"/>
    <property type="match status" value="5"/>
</dbReference>
<keyword evidence="9 19" id="KW-0106">Calcium</keyword>
<dbReference type="FunFam" id="2.60.40.60:FF:000264">
    <property type="entry name" value="Cadherin-related family member 2"/>
    <property type="match status" value="1"/>
</dbReference>
<dbReference type="Gene3D" id="2.60.40.60">
    <property type="entry name" value="Cadherins"/>
    <property type="match status" value="9"/>
</dbReference>
<dbReference type="InterPro" id="IPR015919">
    <property type="entry name" value="Cadherin-like_sf"/>
</dbReference>
<dbReference type="Pfam" id="PF00028">
    <property type="entry name" value="Cadherin"/>
    <property type="match status" value="7"/>
</dbReference>
<dbReference type="RefSeq" id="XP_041442167.1">
    <property type="nucleotide sequence ID" value="XM_041586233.1"/>
</dbReference>
<feature type="transmembrane region" description="Helical" evidence="21">
    <location>
        <begin position="1158"/>
        <end position="1183"/>
    </location>
</feature>
<dbReference type="PANTHER" id="PTHR24025">
    <property type="entry name" value="DESMOGLEIN FAMILY MEMBER"/>
    <property type="match status" value="1"/>
</dbReference>
<dbReference type="InterPro" id="IPR050971">
    <property type="entry name" value="Cadherin-domain_protein"/>
</dbReference>
<evidence type="ECO:0000256" key="8">
    <source>
        <dbReference type="ARBA" id="ARBA00022782"/>
    </source>
</evidence>
<evidence type="ECO:0000256" key="15">
    <source>
        <dbReference type="ARBA" id="ARBA00059631"/>
    </source>
</evidence>
<evidence type="ECO:0000256" key="4">
    <source>
        <dbReference type="ARBA" id="ARBA00022553"/>
    </source>
</evidence>
<dbReference type="InterPro" id="IPR002126">
    <property type="entry name" value="Cadherin-like_dom"/>
</dbReference>
<dbReference type="FunFam" id="2.60.40.60:FF:000221">
    <property type="entry name" value="Cadherin related family member 2"/>
    <property type="match status" value="1"/>
</dbReference>
<dbReference type="InterPro" id="IPR020894">
    <property type="entry name" value="Cadherin_CS"/>
</dbReference>
<feature type="domain" description="Cadherin" evidence="23">
    <location>
        <begin position="246"/>
        <end position="358"/>
    </location>
</feature>
<dbReference type="FunFam" id="2.60.40.60:FF:000245">
    <property type="entry name" value="Cadherin related family member 2"/>
    <property type="match status" value="1"/>
</dbReference>
<keyword evidence="10" id="KW-0130">Cell adhesion</keyword>
<dbReference type="GO" id="GO:0005912">
    <property type="term" value="C:adherens junction"/>
    <property type="evidence" value="ECO:0000318"/>
    <property type="project" value="GO_Central"/>
</dbReference>
<name>A0A8J1MK97_XENLA</name>
<sequence length="1317" mass="144668">MDSISGKMMQIQFLLLFMVTVSSGNTAPEFAQNMTAAFIPEDTPEDACVFWIVATDADNDRLEYSMEGPDSYYFNVNPTTGEVQLSITLDYESKNKLSTIIKVQDQVNRPVMRQFPVIVEDRNDNDPVFLGIPYEASINENQPQGSNIFNVTAKDYDNDGNVPVTYTIDEIIPNDSQSNNLFSILQNGSIILDGTLNYNNKSIFYQLTVNATDKGGLFHGVNVFRSTLAYVSLKVIDLPDLDPQFINSPYSISIEENISLSTIIFTVSAIDGDRGINDEIQYSIENSSKPGLFGINSKTGEIFVTALIDREALVQDGEQVLLTVMAEEKNLNVNHEKATSTTTVTVRVLDINDNKPNFYSCEIDNCDFNGAPTLNFVGEIEEHSSIRVPVANLTITAHDPDKDKNGNFNLFLRGKNQDCFSVSPAQVQNTGLVQILVKDSAAIDFEKVQKMEVEIVANDTGLKDCCSYANVTINIIDINDNTPEFSNDTYYLEVMENCKNGTQIGTITATDLDSGDLGKITYQLLPESIQQIFHVNRDSGEITAISGSFLDRERRSLYYATLRAADGLNATGTALLEITVLDENDEIPTAIGTYNIFVNENTDDVRIQIEAFDGDEPNTNNSRIEFLLLPSAMSSNFTVNVTTGLVTSIGSLDREAIDEKDNGRIVLTVELYDLGVPSLTSEVNVTINVEDLNDNAPVFSKSVYNFSVNESTIAAQVGILSVRDQDQTELNNRVSFRISQGGSGNFIIRAQKDESGLYSGILSLDPDVMLDYETQQSFTLIIEAQDNGLQGVSHTATATASVQVLDLNDEPPYVDPSSLNDQFLLENRTVGEELLTTLKAYDPDTVHELEFQALSVECFKNGNDVGNICYDWLWLAPDGQLFVNNTEVVDYELCDAMVMMLRVEDKLTLIGDKYSKNVTLRVNIQDINDHAPEFLDVDEVFVVVPDIAPIDYQVALVKATDKDSGLNAVLKFSITSVEFISGDVIKPLLNIFTVVTTSEKEIYQGSIRVASSLDATLKGNYRVTVTAEDLGNFSLAATRVLDIFAVDQSYRVTLKFSKTADEVRETSEEIKRALTKATKATVYVAQIKDDEPQTKMIMQRASAQCIMSVYFVYNNGTAITPEELERILQSDTAALSELLQLGLFVIGGGTDPKKTNEILYGVIAGLAGALLLIVVIMIIALACMRKSHKRQLRAVKALKVAKTLPAEMVQGVEAIPGTNKFNSDGANPMLNLDMNPIIDLGFEESSSYSDSASVNSLDDNMMAKNGGQSSVLQENPDVSGPSGRDEDSRTSEEPLAAALSGRMEKSYSNGALDTTDL</sequence>
<dbReference type="GeneID" id="108710243"/>
<gene>
    <name evidence="25" type="primary">cdhr2.L</name>
</gene>
<evidence type="ECO:0000256" key="13">
    <source>
        <dbReference type="ARBA" id="ARBA00023136"/>
    </source>
</evidence>
<dbReference type="GO" id="GO:0005509">
    <property type="term" value="F:calcium ion binding"/>
    <property type="evidence" value="ECO:0007669"/>
    <property type="project" value="UniProtKB-UniRule"/>
</dbReference>
<feature type="domain" description="Cadherin" evidence="23">
    <location>
        <begin position="826"/>
        <end position="934"/>
    </location>
</feature>
<keyword evidence="5 21" id="KW-0812">Transmembrane</keyword>
<feature type="domain" description="Cadherin" evidence="23">
    <location>
        <begin position="944"/>
        <end position="1094"/>
    </location>
</feature>
<feature type="signal peptide" evidence="22">
    <location>
        <begin position="1"/>
        <end position="24"/>
    </location>
</feature>
<accession>A0A8J1MK97</accession>
<feature type="domain" description="Cadherin" evidence="23">
    <location>
        <begin position="130"/>
        <end position="245"/>
    </location>
</feature>
<protein>
    <recommendedName>
        <fullName evidence="18">Cadherin-related family member 2</fullName>
    </recommendedName>
</protein>
<dbReference type="GO" id="GO:0007409">
    <property type="term" value="P:axonogenesis"/>
    <property type="evidence" value="ECO:0000318"/>
    <property type="project" value="GO_Central"/>
</dbReference>
<dbReference type="PANTHER" id="PTHR24025:SF23">
    <property type="entry name" value="NEURAL-CADHERIN"/>
    <property type="match status" value="1"/>
</dbReference>
<evidence type="ECO:0000259" key="23">
    <source>
        <dbReference type="PROSITE" id="PS50268"/>
    </source>
</evidence>
<feature type="region of interest" description="Disordered" evidence="20">
    <location>
        <begin position="1251"/>
        <end position="1317"/>
    </location>
</feature>
<dbReference type="FunFam" id="2.60.40.60:FF:000252">
    <property type="entry name" value="Cadherin related family member 2"/>
    <property type="match status" value="1"/>
</dbReference>
<comment type="subcellular location">
    <subcellularLocation>
        <location evidence="1">Apical cell membrane</location>
        <topology evidence="1">Single-pass type I membrane protein</topology>
    </subcellularLocation>
    <subcellularLocation>
        <location evidence="2">Cell junction</location>
    </subcellularLocation>
    <subcellularLocation>
        <location evidence="16">Cell projection</location>
        <location evidence="16">Microvillus membrane</location>
        <topology evidence="16">Single-pass type I membrane protein</topology>
    </subcellularLocation>
</comment>
<feature type="domain" description="Cadherin" evidence="23">
    <location>
        <begin position="31"/>
        <end position="129"/>
    </location>
</feature>
<feature type="domain" description="Cadherin" evidence="23">
    <location>
        <begin position="590"/>
        <end position="699"/>
    </location>
</feature>
<comment type="function">
    <text evidence="15">Intermicrovillar adhesion molecule that forms, via its extracellular domain, calcium-dependent heterophilic complexes with CDHR5 on adjacent microvilli. Thereby, controls the packing of microvilli at the apical membrane of epithelial cells. Through its cytoplasmic domain, interacts with microvillus cytoplasmic proteins to form the intermicrovillar adhesion complex/IMAC. This complex plays a central role in microvilli and epithelial brush border differentiation. May also play a role in cell-cell adhesion and contact inhibition in epithelial cells.</text>
</comment>
<dbReference type="FunFam" id="2.60.40.60:FF:000101">
    <property type="entry name" value="FAT atypical cadherin 4"/>
    <property type="match status" value="1"/>
</dbReference>
<evidence type="ECO:0000256" key="11">
    <source>
        <dbReference type="ARBA" id="ARBA00022949"/>
    </source>
</evidence>
<dbReference type="GO" id="GO:0016324">
    <property type="term" value="C:apical plasma membrane"/>
    <property type="evidence" value="ECO:0007669"/>
    <property type="project" value="UniProtKB-SubCell"/>
</dbReference>
<dbReference type="SUPFAM" id="SSF49313">
    <property type="entry name" value="Cadherin-like"/>
    <property type="match status" value="9"/>
</dbReference>
<dbReference type="GO" id="GO:0030855">
    <property type="term" value="P:epithelial cell differentiation"/>
    <property type="evidence" value="ECO:0000318"/>
    <property type="project" value="GO_Central"/>
</dbReference>
<feature type="chain" id="PRO_5035164749" description="Cadherin-related family member 2" evidence="22">
    <location>
        <begin position="25"/>
        <end position="1317"/>
    </location>
</feature>
<dbReference type="GO" id="GO:0031528">
    <property type="term" value="C:microvillus membrane"/>
    <property type="evidence" value="ECO:0007669"/>
    <property type="project" value="UniProtKB-SubCell"/>
</dbReference>
<feature type="domain" description="Cadherin" evidence="23">
    <location>
        <begin position="486"/>
        <end position="590"/>
    </location>
</feature>
<dbReference type="CDD" id="cd11304">
    <property type="entry name" value="Cadherin_repeat"/>
    <property type="match status" value="8"/>
</dbReference>
<keyword evidence="11" id="KW-0965">Cell junction</keyword>
<evidence type="ECO:0000256" key="5">
    <source>
        <dbReference type="ARBA" id="ARBA00022692"/>
    </source>
</evidence>
<dbReference type="CTD" id="108710243"/>
<feature type="compositionally biased region" description="Polar residues" evidence="20">
    <location>
        <begin position="1306"/>
        <end position="1317"/>
    </location>
</feature>
<dbReference type="FunFam" id="2.60.40.60:FF:000094">
    <property type="entry name" value="protocadherin gamma-C4 isoform X2"/>
    <property type="match status" value="1"/>
</dbReference>
<dbReference type="Proteomes" id="UP000186698">
    <property type="component" value="Chromosome 3L"/>
</dbReference>
<evidence type="ECO:0000256" key="18">
    <source>
        <dbReference type="ARBA" id="ARBA00067497"/>
    </source>
</evidence>
<evidence type="ECO:0000256" key="19">
    <source>
        <dbReference type="PROSITE-ProRule" id="PRU00043"/>
    </source>
</evidence>
<dbReference type="GO" id="GO:0005886">
    <property type="term" value="C:plasma membrane"/>
    <property type="evidence" value="ECO:0000318"/>
    <property type="project" value="GO_Central"/>
</dbReference>
<evidence type="ECO:0000256" key="6">
    <source>
        <dbReference type="ARBA" id="ARBA00022729"/>
    </source>
</evidence>
<dbReference type="FunFam" id="2.60.40.60:FF:000098">
    <property type="entry name" value="cadherin-23 isoform X1"/>
    <property type="match status" value="1"/>
</dbReference>
<evidence type="ECO:0000256" key="14">
    <source>
        <dbReference type="ARBA" id="ARBA00023273"/>
    </source>
</evidence>
<organism evidence="24 25">
    <name type="scientific">Xenopus laevis</name>
    <name type="common">African clawed frog</name>
    <dbReference type="NCBI Taxonomy" id="8355"/>
    <lineage>
        <taxon>Eukaryota</taxon>
        <taxon>Metazoa</taxon>
        <taxon>Chordata</taxon>
        <taxon>Craniata</taxon>
        <taxon>Vertebrata</taxon>
        <taxon>Euteleostomi</taxon>
        <taxon>Amphibia</taxon>
        <taxon>Batrachia</taxon>
        <taxon>Anura</taxon>
        <taxon>Pipoidea</taxon>
        <taxon>Pipidae</taxon>
        <taxon>Xenopodinae</taxon>
        <taxon>Xenopus</taxon>
        <taxon>Xenopus</taxon>
    </lineage>
</organism>
<dbReference type="SMART" id="SM00112">
    <property type="entry name" value="CA"/>
    <property type="match status" value="9"/>
</dbReference>
<dbReference type="GO" id="GO:0044331">
    <property type="term" value="P:cell-cell adhesion mediated by cadherin"/>
    <property type="evidence" value="ECO:0000318"/>
    <property type="project" value="GO_Central"/>
</dbReference>
<keyword evidence="7" id="KW-0677">Repeat</keyword>
<evidence type="ECO:0000256" key="21">
    <source>
        <dbReference type="SAM" id="Phobius"/>
    </source>
</evidence>
<keyword evidence="4" id="KW-0597">Phosphoprotein</keyword>
<evidence type="ECO:0000313" key="24">
    <source>
        <dbReference type="Proteomes" id="UP000186698"/>
    </source>
</evidence>